<dbReference type="Pfam" id="PF00059">
    <property type="entry name" value="Lectin_C"/>
    <property type="match status" value="1"/>
</dbReference>
<dbReference type="PANTHER" id="PTHR45784:SF3">
    <property type="entry name" value="C-TYPE LECTIN DOMAIN FAMILY 4 MEMBER K-LIKE-RELATED"/>
    <property type="match status" value="1"/>
</dbReference>
<sequence length="172" mass="18970">MARGFPGLKLTSLVFARGQAVAAVPFASFLYNGAQMPGKSLPTARKYYFVNQLKTWSDAQSYCRLTYNDLATLENADDMSKLNAATKNWQIDVVWIGLYNDINSWKWSISDQAFYIAGGAGYRNWGLGQPDNAMGNQSCVSMMSTGTFFDNTCDTDGSFLYILNLFIGAVVA</sequence>
<feature type="domain" description="C-type lectin" evidence="2">
    <location>
        <begin position="47"/>
        <end position="160"/>
    </location>
</feature>
<proteinExistence type="predicted"/>
<reference evidence="3 4" key="1">
    <citation type="submission" date="2020-06" db="EMBL/GenBank/DDBJ databases">
        <authorList>
            <consortium name="Wellcome Sanger Institute Data Sharing"/>
        </authorList>
    </citation>
    <scope>NUCLEOTIDE SEQUENCE [LARGE SCALE GENOMIC DNA]</scope>
</reference>
<evidence type="ECO:0000313" key="4">
    <source>
        <dbReference type="Proteomes" id="UP000694580"/>
    </source>
</evidence>
<dbReference type="PROSITE" id="PS50041">
    <property type="entry name" value="C_TYPE_LECTIN_2"/>
    <property type="match status" value="1"/>
</dbReference>
<evidence type="ECO:0000259" key="2">
    <source>
        <dbReference type="PROSITE" id="PS50041"/>
    </source>
</evidence>
<dbReference type="Proteomes" id="UP000694580">
    <property type="component" value="Chromosome 1"/>
</dbReference>
<evidence type="ECO:0000313" key="3">
    <source>
        <dbReference type="Ensembl" id="ENSDCDP00010044485.1"/>
    </source>
</evidence>
<dbReference type="PANTHER" id="PTHR45784">
    <property type="entry name" value="C-TYPE LECTIN DOMAIN FAMILY 20 MEMBER A-RELATED"/>
    <property type="match status" value="1"/>
</dbReference>
<keyword evidence="4" id="KW-1185">Reference proteome</keyword>
<dbReference type="Gene3D" id="3.10.100.10">
    <property type="entry name" value="Mannose-Binding Protein A, subunit A"/>
    <property type="match status" value="1"/>
</dbReference>
<dbReference type="GeneTree" id="ENSGT01150000287579"/>
<dbReference type="SUPFAM" id="SSF56436">
    <property type="entry name" value="C-type lectin-like"/>
    <property type="match status" value="1"/>
</dbReference>
<feature type="signal peptide" evidence="1">
    <location>
        <begin position="1"/>
        <end position="22"/>
    </location>
</feature>
<dbReference type="InterPro" id="IPR016186">
    <property type="entry name" value="C-type_lectin-like/link_sf"/>
</dbReference>
<keyword evidence="1" id="KW-0732">Signal</keyword>
<dbReference type="AlphaFoldDB" id="A0AAY4DG18"/>
<name>A0AAY4DG18_9TELE</name>
<organism evidence="3 4">
    <name type="scientific">Denticeps clupeoides</name>
    <name type="common">denticle herring</name>
    <dbReference type="NCBI Taxonomy" id="299321"/>
    <lineage>
        <taxon>Eukaryota</taxon>
        <taxon>Metazoa</taxon>
        <taxon>Chordata</taxon>
        <taxon>Craniata</taxon>
        <taxon>Vertebrata</taxon>
        <taxon>Euteleostomi</taxon>
        <taxon>Actinopterygii</taxon>
        <taxon>Neopterygii</taxon>
        <taxon>Teleostei</taxon>
        <taxon>Clupei</taxon>
        <taxon>Clupeiformes</taxon>
        <taxon>Denticipitoidei</taxon>
        <taxon>Denticipitidae</taxon>
        <taxon>Denticeps</taxon>
    </lineage>
</organism>
<reference evidence="3" key="2">
    <citation type="submission" date="2025-08" db="UniProtKB">
        <authorList>
            <consortium name="Ensembl"/>
        </authorList>
    </citation>
    <scope>IDENTIFICATION</scope>
</reference>
<dbReference type="InterPro" id="IPR001304">
    <property type="entry name" value="C-type_lectin-like"/>
</dbReference>
<dbReference type="Ensembl" id="ENSDCDT00010054588.1">
    <property type="protein sequence ID" value="ENSDCDP00010044485.1"/>
    <property type="gene ID" value="ENSDCDG00010027528.1"/>
</dbReference>
<reference evidence="3" key="3">
    <citation type="submission" date="2025-09" db="UniProtKB">
        <authorList>
            <consortium name="Ensembl"/>
        </authorList>
    </citation>
    <scope>IDENTIFICATION</scope>
</reference>
<feature type="chain" id="PRO_5046685733" description="C-type lectin domain-containing protein" evidence="1">
    <location>
        <begin position="23"/>
        <end position="172"/>
    </location>
</feature>
<protein>
    <recommendedName>
        <fullName evidence="2">C-type lectin domain-containing protein</fullName>
    </recommendedName>
</protein>
<evidence type="ECO:0000256" key="1">
    <source>
        <dbReference type="SAM" id="SignalP"/>
    </source>
</evidence>
<accession>A0AAY4DG18</accession>
<dbReference type="SMART" id="SM00034">
    <property type="entry name" value="CLECT"/>
    <property type="match status" value="1"/>
</dbReference>
<dbReference type="InterPro" id="IPR016187">
    <property type="entry name" value="CTDL_fold"/>
</dbReference>